<feature type="compositionally biased region" description="Polar residues" evidence="8">
    <location>
        <begin position="529"/>
        <end position="549"/>
    </location>
</feature>
<dbReference type="GO" id="GO:0000981">
    <property type="term" value="F:DNA-binding transcription factor activity, RNA polymerase II-specific"/>
    <property type="evidence" value="ECO:0007669"/>
    <property type="project" value="InterPro"/>
</dbReference>
<dbReference type="Proteomes" id="UP000800097">
    <property type="component" value="Unassembled WGS sequence"/>
</dbReference>
<dbReference type="PROSITE" id="PS00028">
    <property type="entry name" value="ZINC_FINGER_C2H2_1"/>
    <property type="match status" value="1"/>
</dbReference>
<proteinExistence type="predicted"/>
<organism evidence="10 11">
    <name type="scientific">Westerdykella ornata</name>
    <dbReference type="NCBI Taxonomy" id="318751"/>
    <lineage>
        <taxon>Eukaryota</taxon>
        <taxon>Fungi</taxon>
        <taxon>Dikarya</taxon>
        <taxon>Ascomycota</taxon>
        <taxon>Pezizomycotina</taxon>
        <taxon>Dothideomycetes</taxon>
        <taxon>Pleosporomycetidae</taxon>
        <taxon>Pleosporales</taxon>
        <taxon>Sporormiaceae</taxon>
        <taxon>Westerdykella</taxon>
    </lineage>
</organism>
<evidence type="ECO:0000256" key="3">
    <source>
        <dbReference type="ARBA" id="ARBA00022737"/>
    </source>
</evidence>
<dbReference type="Gene3D" id="3.30.160.60">
    <property type="entry name" value="Classic Zinc Finger"/>
    <property type="match status" value="2"/>
</dbReference>
<evidence type="ECO:0000259" key="9">
    <source>
        <dbReference type="PROSITE" id="PS50157"/>
    </source>
</evidence>
<evidence type="ECO:0000256" key="2">
    <source>
        <dbReference type="ARBA" id="ARBA00022723"/>
    </source>
</evidence>
<dbReference type="FunFam" id="3.30.160.60:FF:000446">
    <property type="entry name" value="Zinc finger protein"/>
    <property type="match status" value="1"/>
</dbReference>
<dbReference type="SUPFAM" id="SSF57667">
    <property type="entry name" value="beta-beta-alpha zinc fingers"/>
    <property type="match status" value="1"/>
</dbReference>
<dbReference type="InterPro" id="IPR036236">
    <property type="entry name" value="Znf_C2H2_sf"/>
</dbReference>
<dbReference type="InterPro" id="IPR051059">
    <property type="entry name" value="VerF-like"/>
</dbReference>
<keyword evidence="5" id="KW-0862">Zinc</keyword>
<feature type="domain" description="C2H2-type" evidence="9">
    <location>
        <begin position="284"/>
        <end position="311"/>
    </location>
</feature>
<evidence type="ECO:0000256" key="7">
    <source>
        <dbReference type="PROSITE-ProRule" id="PRU00042"/>
    </source>
</evidence>
<dbReference type="GO" id="GO:0000785">
    <property type="term" value="C:chromatin"/>
    <property type="evidence" value="ECO:0007669"/>
    <property type="project" value="TreeGrafter"/>
</dbReference>
<feature type="compositionally biased region" description="Low complexity" evidence="8">
    <location>
        <begin position="56"/>
        <end position="66"/>
    </location>
</feature>
<evidence type="ECO:0000313" key="11">
    <source>
        <dbReference type="Proteomes" id="UP000800097"/>
    </source>
</evidence>
<feature type="compositionally biased region" description="Low complexity" evidence="8">
    <location>
        <begin position="413"/>
        <end position="424"/>
    </location>
</feature>
<name>A0A6A6JGP9_WESOR</name>
<dbReference type="GO" id="GO:0000978">
    <property type="term" value="F:RNA polymerase II cis-regulatory region sequence-specific DNA binding"/>
    <property type="evidence" value="ECO:0007669"/>
    <property type="project" value="InterPro"/>
</dbReference>
<dbReference type="OrthoDB" id="9439903at2759"/>
<dbReference type="GO" id="GO:0008270">
    <property type="term" value="F:zinc ion binding"/>
    <property type="evidence" value="ECO:0007669"/>
    <property type="project" value="UniProtKB-KW"/>
</dbReference>
<keyword evidence="3" id="KW-0677">Repeat</keyword>
<keyword evidence="11" id="KW-1185">Reference proteome</keyword>
<dbReference type="EMBL" id="ML986496">
    <property type="protein sequence ID" value="KAF2275602.1"/>
    <property type="molecule type" value="Genomic_DNA"/>
</dbReference>
<dbReference type="PANTHER" id="PTHR40626:SF12">
    <property type="entry name" value="RFEC"/>
    <property type="match status" value="1"/>
</dbReference>
<evidence type="ECO:0000313" key="10">
    <source>
        <dbReference type="EMBL" id="KAF2275602.1"/>
    </source>
</evidence>
<sequence length="588" mass="63172">MLHPPLITTRPHFTSPLHRPVSLRRDPPDPLVAFPSHSASPSLPIMDNRTNPSVAPPQQQDPQAGARSRTGSKTPPQNHQTAQYQTQSHVQNPSIYPSPHYNGTHQYTNASQPFHGISGYGTGQHQQQQQQQQQQHGNALPERLPPLTDNFPPFPANNSINCNLQALPLHASSSSTPANHPAIAPVPTRPHFSMYTTASYPPPMTTTAQANGQYTNSASYIMGSRPLHSNPVYAAAPFTTLPDQEPVHVVGQQGRRGVLPTMNGRPQPTPRAPINVTKNAEGKYDCPHCTKSYQHLKHLKRHTLRHTGERPYSCALCLDTFSRSDILKRHFNKCSVRRGNPDNVTHLQYAQAHLRKPQRPTNGAGNPYMATATTSGPFTDAQYMTTVGHMAPLTHDGNNFADSTDGTMTAPQSLSARSSRSNSLFQPGPGAKDNRRSFPGFPLTNGSGVRPGVALGNHPLSNDVSPFATPGNAASGGGTFGYDSASINQPDLSQSAVPPASESLPAFSRVDAGPTFADRVNQWPFGADHQSNGSNHQSAIRQTNGAQQANGLRTNEFDLSRNMQNGLANGVTAAAGSVATMDGVSAVI</sequence>
<evidence type="ECO:0000256" key="5">
    <source>
        <dbReference type="ARBA" id="ARBA00022833"/>
    </source>
</evidence>
<protein>
    <recommendedName>
        <fullName evidence="9">C2H2-type domain-containing protein</fullName>
    </recommendedName>
</protein>
<feature type="compositionally biased region" description="Polar residues" evidence="8">
    <location>
        <begin position="396"/>
        <end position="412"/>
    </location>
</feature>
<evidence type="ECO:0000256" key="4">
    <source>
        <dbReference type="ARBA" id="ARBA00022771"/>
    </source>
</evidence>
<feature type="compositionally biased region" description="Low complexity" evidence="8">
    <location>
        <begin position="124"/>
        <end position="136"/>
    </location>
</feature>
<feature type="region of interest" description="Disordered" evidence="8">
    <location>
        <begin position="396"/>
        <end position="437"/>
    </location>
</feature>
<feature type="region of interest" description="Disordered" evidence="8">
    <location>
        <begin position="1"/>
        <end position="147"/>
    </location>
</feature>
<evidence type="ECO:0000256" key="8">
    <source>
        <dbReference type="SAM" id="MobiDB-lite"/>
    </source>
</evidence>
<keyword evidence="6" id="KW-0539">Nucleus</keyword>
<keyword evidence="4 7" id="KW-0863">Zinc-finger</keyword>
<dbReference type="GeneID" id="54556165"/>
<dbReference type="AlphaFoldDB" id="A0A6A6JGP9"/>
<evidence type="ECO:0000256" key="6">
    <source>
        <dbReference type="ARBA" id="ARBA00023242"/>
    </source>
</evidence>
<reference evidence="10" key="1">
    <citation type="journal article" date="2020" name="Stud. Mycol.">
        <title>101 Dothideomycetes genomes: a test case for predicting lifestyles and emergence of pathogens.</title>
        <authorList>
            <person name="Haridas S."/>
            <person name="Albert R."/>
            <person name="Binder M."/>
            <person name="Bloem J."/>
            <person name="Labutti K."/>
            <person name="Salamov A."/>
            <person name="Andreopoulos B."/>
            <person name="Baker S."/>
            <person name="Barry K."/>
            <person name="Bills G."/>
            <person name="Bluhm B."/>
            <person name="Cannon C."/>
            <person name="Castanera R."/>
            <person name="Culley D."/>
            <person name="Daum C."/>
            <person name="Ezra D."/>
            <person name="Gonzalez J."/>
            <person name="Henrissat B."/>
            <person name="Kuo A."/>
            <person name="Liang C."/>
            <person name="Lipzen A."/>
            <person name="Lutzoni F."/>
            <person name="Magnuson J."/>
            <person name="Mondo S."/>
            <person name="Nolan M."/>
            <person name="Ohm R."/>
            <person name="Pangilinan J."/>
            <person name="Park H.-J."/>
            <person name="Ramirez L."/>
            <person name="Alfaro M."/>
            <person name="Sun H."/>
            <person name="Tritt A."/>
            <person name="Yoshinaga Y."/>
            <person name="Zwiers L.-H."/>
            <person name="Turgeon B."/>
            <person name="Goodwin S."/>
            <person name="Spatafora J."/>
            <person name="Crous P."/>
            <person name="Grigoriev I."/>
        </authorList>
    </citation>
    <scope>NUCLEOTIDE SEQUENCE</scope>
    <source>
        <strain evidence="10">CBS 379.55</strain>
    </source>
</reference>
<evidence type="ECO:0000256" key="1">
    <source>
        <dbReference type="ARBA" id="ARBA00004123"/>
    </source>
</evidence>
<dbReference type="GO" id="GO:0005634">
    <property type="term" value="C:nucleus"/>
    <property type="evidence" value="ECO:0007669"/>
    <property type="project" value="UniProtKB-SubCell"/>
</dbReference>
<dbReference type="RefSeq" id="XP_033653141.1">
    <property type="nucleotide sequence ID" value="XM_033802990.1"/>
</dbReference>
<feature type="compositionally biased region" description="Polar residues" evidence="8">
    <location>
        <begin position="69"/>
        <end position="112"/>
    </location>
</feature>
<feature type="region of interest" description="Disordered" evidence="8">
    <location>
        <begin position="527"/>
        <end position="549"/>
    </location>
</feature>
<comment type="subcellular location">
    <subcellularLocation>
        <location evidence="1">Nucleus</location>
    </subcellularLocation>
</comment>
<dbReference type="PROSITE" id="PS50157">
    <property type="entry name" value="ZINC_FINGER_C2H2_2"/>
    <property type="match status" value="1"/>
</dbReference>
<dbReference type="InterPro" id="IPR013087">
    <property type="entry name" value="Znf_C2H2_type"/>
</dbReference>
<feature type="region of interest" description="Disordered" evidence="8">
    <location>
        <begin position="251"/>
        <end position="279"/>
    </location>
</feature>
<accession>A0A6A6JGP9</accession>
<gene>
    <name evidence="10" type="ORF">EI97DRAFT_65143</name>
</gene>
<keyword evidence="2" id="KW-0479">Metal-binding</keyword>
<dbReference type="PANTHER" id="PTHR40626">
    <property type="entry name" value="MIP31509P"/>
    <property type="match status" value="1"/>
</dbReference>